<organism evidence="1 2">
    <name type="scientific">Streptomyces bangladeshensis</name>
    <dbReference type="NCBI Taxonomy" id="295352"/>
    <lineage>
        <taxon>Bacteria</taxon>
        <taxon>Bacillati</taxon>
        <taxon>Actinomycetota</taxon>
        <taxon>Actinomycetes</taxon>
        <taxon>Kitasatosporales</taxon>
        <taxon>Streptomycetaceae</taxon>
        <taxon>Streptomyces</taxon>
    </lineage>
</organism>
<proteinExistence type="predicted"/>
<name>A0ABP5N688_9ACTN</name>
<dbReference type="EMBL" id="BAAAOQ010000003">
    <property type="protein sequence ID" value="GAA2192791.1"/>
    <property type="molecule type" value="Genomic_DNA"/>
</dbReference>
<evidence type="ECO:0000313" key="1">
    <source>
        <dbReference type="EMBL" id="GAA2192791.1"/>
    </source>
</evidence>
<reference evidence="2" key="1">
    <citation type="journal article" date="2019" name="Int. J. Syst. Evol. Microbiol.">
        <title>The Global Catalogue of Microorganisms (GCM) 10K type strain sequencing project: providing services to taxonomists for standard genome sequencing and annotation.</title>
        <authorList>
            <consortium name="The Broad Institute Genomics Platform"/>
            <consortium name="The Broad Institute Genome Sequencing Center for Infectious Disease"/>
            <person name="Wu L."/>
            <person name="Ma J."/>
        </authorList>
    </citation>
    <scope>NUCLEOTIDE SEQUENCE [LARGE SCALE GENOMIC DNA]</scope>
    <source>
        <strain evidence="2">JCM 14924</strain>
    </source>
</reference>
<gene>
    <name evidence="1" type="ORF">GCM10009787_11900</name>
</gene>
<evidence type="ECO:0000313" key="2">
    <source>
        <dbReference type="Proteomes" id="UP001501391"/>
    </source>
</evidence>
<dbReference type="Proteomes" id="UP001501391">
    <property type="component" value="Unassembled WGS sequence"/>
</dbReference>
<sequence length="103" mass="11081">MTPANELRAAAEKLRPLAETAQHDLETADYWKPYPSDAWAHGFINGLGGPSSHYAAILPPTVGLALADWLDFEAALIERVPGAELRGRTEHALAVARALLAQP</sequence>
<dbReference type="RefSeq" id="WP_346162202.1">
    <property type="nucleotide sequence ID" value="NZ_BAAAOQ010000003.1"/>
</dbReference>
<protein>
    <submittedName>
        <fullName evidence="1">Uncharacterized protein</fullName>
    </submittedName>
</protein>
<comment type="caution">
    <text evidence="1">The sequence shown here is derived from an EMBL/GenBank/DDBJ whole genome shotgun (WGS) entry which is preliminary data.</text>
</comment>
<keyword evidence="2" id="KW-1185">Reference proteome</keyword>
<accession>A0ABP5N688</accession>